<protein>
    <submittedName>
        <fullName evidence="4">Predicted acetyltransferase</fullName>
    </submittedName>
</protein>
<name>A0A239VB19_9MICO</name>
<evidence type="ECO:0000256" key="3">
    <source>
        <dbReference type="SAM" id="MobiDB-lite"/>
    </source>
</evidence>
<accession>A0A239VB19</accession>
<feature type="region of interest" description="Disordered" evidence="3">
    <location>
        <begin position="144"/>
        <end position="163"/>
    </location>
</feature>
<evidence type="ECO:0000313" key="4">
    <source>
        <dbReference type="EMBL" id="SNV19280.1"/>
    </source>
</evidence>
<dbReference type="GO" id="GO:0016747">
    <property type="term" value="F:acyltransferase activity, transferring groups other than amino-acyl groups"/>
    <property type="evidence" value="ECO:0007669"/>
    <property type="project" value="InterPro"/>
</dbReference>
<dbReference type="PANTHER" id="PTHR43877">
    <property type="entry name" value="AMINOALKYLPHOSPHONATE N-ACETYLTRANSFERASE-RELATED-RELATED"/>
    <property type="match status" value="1"/>
</dbReference>
<proteinExistence type="predicted"/>
<evidence type="ECO:0000256" key="1">
    <source>
        <dbReference type="ARBA" id="ARBA00022679"/>
    </source>
</evidence>
<dbReference type="InterPro" id="IPR000182">
    <property type="entry name" value="GNAT_dom"/>
</dbReference>
<keyword evidence="5" id="KW-1185">Reference proteome</keyword>
<evidence type="ECO:0000256" key="2">
    <source>
        <dbReference type="ARBA" id="ARBA00023315"/>
    </source>
</evidence>
<dbReference type="STRING" id="1121387.GCA_000429885_01773"/>
<dbReference type="SUPFAM" id="SSF55729">
    <property type="entry name" value="Acyl-CoA N-acyltransferases (Nat)"/>
    <property type="match status" value="1"/>
</dbReference>
<dbReference type="Proteomes" id="UP000242637">
    <property type="component" value="Chromosome 1"/>
</dbReference>
<evidence type="ECO:0000313" key="5">
    <source>
        <dbReference type="Proteomes" id="UP000242637"/>
    </source>
</evidence>
<dbReference type="InterPro" id="IPR050832">
    <property type="entry name" value="Bact_Acetyltransf"/>
</dbReference>
<dbReference type="EMBL" id="LT906453">
    <property type="protein sequence ID" value="SNV19280.1"/>
    <property type="molecule type" value="Genomic_DNA"/>
</dbReference>
<dbReference type="AlphaFoldDB" id="A0A239VB19"/>
<feature type="compositionally biased region" description="Low complexity" evidence="3">
    <location>
        <begin position="154"/>
        <end position="163"/>
    </location>
</feature>
<keyword evidence="2" id="KW-0012">Acyltransferase</keyword>
<dbReference type="Gene3D" id="3.40.630.30">
    <property type="match status" value="1"/>
</dbReference>
<dbReference type="KEGG" id="dco:SAMEA4475696_0676"/>
<dbReference type="CDD" id="cd04301">
    <property type="entry name" value="NAT_SF"/>
    <property type="match status" value="1"/>
</dbReference>
<dbReference type="RefSeq" id="WP_028327583.1">
    <property type="nucleotide sequence ID" value="NZ_JAAFNI010000001.1"/>
</dbReference>
<dbReference type="PROSITE" id="PS51186">
    <property type="entry name" value="GNAT"/>
    <property type="match status" value="1"/>
</dbReference>
<keyword evidence="1 4" id="KW-0808">Transferase</keyword>
<dbReference type="OrthoDB" id="9799092at2"/>
<dbReference type="GeneID" id="63458946"/>
<gene>
    <name evidence="4" type="ORF">SAMEA4475696_00676</name>
</gene>
<dbReference type="Pfam" id="PF00583">
    <property type="entry name" value="Acetyltransf_1"/>
    <property type="match status" value="1"/>
</dbReference>
<organism evidence="4 5">
    <name type="scientific">Dermatophilus congolensis</name>
    <dbReference type="NCBI Taxonomy" id="1863"/>
    <lineage>
        <taxon>Bacteria</taxon>
        <taxon>Bacillati</taxon>
        <taxon>Actinomycetota</taxon>
        <taxon>Actinomycetes</taxon>
        <taxon>Micrococcales</taxon>
        <taxon>Dermatophilaceae</taxon>
        <taxon>Dermatophilus</taxon>
    </lineage>
</organism>
<reference evidence="4 5" key="1">
    <citation type="submission" date="2017-06" db="EMBL/GenBank/DDBJ databases">
        <authorList>
            <consortium name="Pathogen Informatics"/>
        </authorList>
    </citation>
    <scope>NUCLEOTIDE SEQUENCE [LARGE SCALE GENOMIC DNA]</scope>
    <source>
        <strain evidence="4 5">NCTC13039</strain>
    </source>
</reference>
<sequence>MTDISIRILGEDDWQVYREGRLRALKESPEGFAAKYEDEAAADDQLWKDRVKRSSRLVAEQDGRPVGIASVRLSDDLFENASEVFGLWVAADLRGTGLASRLVQEAAQVATAHERGQLLYWVGTENARGVAFASSFGFRPTEHRRPMRVHSAGEEASQEASSEEIALSLALGR</sequence>
<dbReference type="InterPro" id="IPR016181">
    <property type="entry name" value="Acyl_CoA_acyltransferase"/>
</dbReference>